<sequence>MRENRVGACSSKRIRTAVQPPSFVHGQSYSCLFFHQQHFLRVVNLSQFDLDHFVHRGLHVAADEGGLDGNLAMSAVNQHAELHAPRPPVLKERIERGAGSAAGEQNIVYHHDVLFLDLKPNLFLLHHGLRPQGREIVAIEGDIERSDGDLGILDAGDDLAQPLGQGHAAAANSDQPQGVDASVLFHDLICQPHQRALNFRCGHELCFLTQARLAGRILCIHGYVCLVSYENRLINVDNWLAQVKRSEAGGNVSVGWSDGLRCRASLDRTAEGGRPHDVRRWTCW</sequence>
<dbReference type="AlphaFoldDB" id="A0A2U3KCM1"/>
<proteinExistence type="predicted"/>
<reference evidence="2" key="1">
    <citation type="submission" date="2018-02" db="EMBL/GenBank/DDBJ databases">
        <authorList>
            <person name="Hausmann B."/>
        </authorList>
    </citation>
    <scope>NUCLEOTIDE SEQUENCE [LARGE SCALE GENOMIC DNA]</scope>
    <source>
        <strain evidence="2">Peat soil MAG SbA1</strain>
    </source>
</reference>
<gene>
    <name evidence="1" type="ORF">SBA1_180006</name>
</gene>
<organism evidence="1 2">
    <name type="scientific">Candidatus Sulfotelmatobacter kueseliae</name>
    <dbReference type="NCBI Taxonomy" id="2042962"/>
    <lineage>
        <taxon>Bacteria</taxon>
        <taxon>Pseudomonadati</taxon>
        <taxon>Acidobacteriota</taxon>
        <taxon>Terriglobia</taxon>
        <taxon>Terriglobales</taxon>
        <taxon>Candidatus Korobacteraceae</taxon>
        <taxon>Candidatus Sulfotelmatobacter</taxon>
    </lineage>
</organism>
<accession>A0A2U3KCM1</accession>
<dbReference type="Proteomes" id="UP000238701">
    <property type="component" value="Unassembled WGS sequence"/>
</dbReference>
<dbReference type="EMBL" id="OMOD01000090">
    <property type="protein sequence ID" value="SPF37378.1"/>
    <property type="molecule type" value="Genomic_DNA"/>
</dbReference>
<protein>
    <submittedName>
        <fullName evidence="1">Uncharacterized protein</fullName>
    </submittedName>
</protein>
<evidence type="ECO:0000313" key="1">
    <source>
        <dbReference type="EMBL" id="SPF37378.1"/>
    </source>
</evidence>
<name>A0A2U3KCM1_9BACT</name>
<evidence type="ECO:0000313" key="2">
    <source>
        <dbReference type="Proteomes" id="UP000238701"/>
    </source>
</evidence>